<dbReference type="Pfam" id="PF07859">
    <property type="entry name" value="Abhydrolase_3"/>
    <property type="match status" value="1"/>
</dbReference>
<evidence type="ECO:0000313" key="3">
    <source>
        <dbReference type="EMBL" id="OQN96554.1"/>
    </source>
</evidence>
<dbReference type="InterPro" id="IPR050300">
    <property type="entry name" value="GDXG_lipolytic_enzyme"/>
</dbReference>
<protein>
    <recommendedName>
        <fullName evidence="2">Alpha/beta hydrolase fold-3 domain-containing protein</fullName>
    </recommendedName>
</protein>
<proteinExistence type="predicted"/>
<evidence type="ECO:0000256" key="1">
    <source>
        <dbReference type="ARBA" id="ARBA00022801"/>
    </source>
</evidence>
<dbReference type="Proteomes" id="UP000192596">
    <property type="component" value="Unassembled WGS sequence"/>
</dbReference>
<dbReference type="AlphaFoldDB" id="A0A1V8SBI1"/>
<sequence>QGASSSSGPAVCYIHGGGMICLGPEHYDIPMKTYVTHTGIPFLLVDYRLAPEVQAPVPVTDSYAGLKYLFAHASELGVDPARIALMSDSAGGGIAASVTHLAKQKSGPKIAKQVLIYPMLDNLNTSEDPDTAPFATWSVDDNKTGWGALLGDKAGSDSVPVTHAAGRASIEDLKDLAPAYIDVGELDIFRDEDLEYARKLGKAGVSVEFHLYPGVPHAFETFAPTTKVGQAAVGNRLKFLAGL</sequence>
<name>A0A1V8SBI1_9PEZI</name>
<reference evidence="4" key="1">
    <citation type="submission" date="2017-03" db="EMBL/GenBank/DDBJ databases">
        <title>Genomes of endolithic fungi from Antarctica.</title>
        <authorList>
            <person name="Coleine C."/>
            <person name="Masonjones S."/>
            <person name="Stajich J.E."/>
        </authorList>
    </citation>
    <scope>NUCLEOTIDE SEQUENCE [LARGE SCALE GENOMIC DNA]</scope>
    <source>
        <strain evidence="4">CCFEE 5527</strain>
    </source>
</reference>
<feature type="non-terminal residue" evidence="3">
    <location>
        <position position="1"/>
    </location>
</feature>
<dbReference type="Gene3D" id="3.40.50.1820">
    <property type="entry name" value="alpha/beta hydrolase"/>
    <property type="match status" value="1"/>
</dbReference>
<dbReference type="PANTHER" id="PTHR48081">
    <property type="entry name" value="AB HYDROLASE SUPERFAMILY PROTEIN C4A8.06C"/>
    <property type="match status" value="1"/>
</dbReference>
<organism evidence="3 4">
    <name type="scientific">Cryoendolithus antarcticus</name>
    <dbReference type="NCBI Taxonomy" id="1507870"/>
    <lineage>
        <taxon>Eukaryota</taxon>
        <taxon>Fungi</taxon>
        <taxon>Dikarya</taxon>
        <taxon>Ascomycota</taxon>
        <taxon>Pezizomycotina</taxon>
        <taxon>Dothideomycetes</taxon>
        <taxon>Dothideomycetidae</taxon>
        <taxon>Cladosporiales</taxon>
        <taxon>Cladosporiaceae</taxon>
        <taxon>Cryoendolithus</taxon>
    </lineage>
</organism>
<accession>A0A1V8SBI1</accession>
<dbReference type="GO" id="GO:0016787">
    <property type="term" value="F:hydrolase activity"/>
    <property type="evidence" value="ECO:0007669"/>
    <property type="project" value="UniProtKB-KW"/>
</dbReference>
<gene>
    <name evidence="3" type="ORF">B0A48_16984</name>
</gene>
<dbReference type="EMBL" id="NAJO01000064">
    <property type="protein sequence ID" value="OQN96554.1"/>
    <property type="molecule type" value="Genomic_DNA"/>
</dbReference>
<comment type="caution">
    <text evidence="3">The sequence shown here is derived from an EMBL/GenBank/DDBJ whole genome shotgun (WGS) entry which is preliminary data.</text>
</comment>
<evidence type="ECO:0000313" key="4">
    <source>
        <dbReference type="Proteomes" id="UP000192596"/>
    </source>
</evidence>
<dbReference type="InParanoid" id="A0A1V8SBI1"/>
<dbReference type="InterPro" id="IPR013094">
    <property type="entry name" value="AB_hydrolase_3"/>
</dbReference>
<dbReference type="PANTHER" id="PTHR48081:SF8">
    <property type="entry name" value="ALPHA_BETA HYDROLASE FOLD-3 DOMAIN-CONTAINING PROTEIN-RELATED"/>
    <property type="match status" value="1"/>
</dbReference>
<evidence type="ECO:0000259" key="2">
    <source>
        <dbReference type="Pfam" id="PF07859"/>
    </source>
</evidence>
<feature type="domain" description="Alpha/beta hydrolase fold-3" evidence="2">
    <location>
        <begin position="11"/>
        <end position="220"/>
    </location>
</feature>
<dbReference type="OrthoDB" id="433474at2759"/>
<dbReference type="InterPro" id="IPR029058">
    <property type="entry name" value="AB_hydrolase_fold"/>
</dbReference>
<dbReference type="SUPFAM" id="SSF53474">
    <property type="entry name" value="alpha/beta-Hydrolases"/>
    <property type="match status" value="1"/>
</dbReference>
<dbReference type="STRING" id="1507870.A0A1V8SBI1"/>
<keyword evidence="1" id="KW-0378">Hydrolase</keyword>
<keyword evidence="4" id="KW-1185">Reference proteome</keyword>